<keyword evidence="2" id="KW-1185">Reference proteome</keyword>
<proteinExistence type="predicted"/>
<evidence type="ECO:0000313" key="1">
    <source>
        <dbReference type="EMBL" id="UGO50827.1"/>
    </source>
</evidence>
<dbReference type="Proteomes" id="UP000827460">
    <property type="component" value="Segment"/>
</dbReference>
<gene>
    <name evidence="1" type="ORF">SOPHRITA_240</name>
</gene>
<name>A0AAE8YUH9_9CAUD</name>
<protein>
    <submittedName>
        <fullName evidence="1">Uncharacterized protein</fullName>
    </submittedName>
</protein>
<dbReference type="EMBL" id="OK499991">
    <property type="protein sequence ID" value="UGO50827.1"/>
    <property type="molecule type" value="Genomic_DNA"/>
</dbReference>
<evidence type="ECO:0000313" key="2">
    <source>
        <dbReference type="Proteomes" id="UP000827460"/>
    </source>
</evidence>
<sequence>MKTTTAKMINGYGEGNVINENSATQWQEKNFG</sequence>
<organism evidence="1 2">
    <name type="scientific">Bacillus phage vB_BanS_Sophrita</name>
    <dbReference type="NCBI Taxonomy" id="2894790"/>
    <lineage>
        <taxon>Viruses</taxon>
        <taxon>Duplodnaviria</taxon>
        <taxon>Heunggongvirae</taxon>
        <taxon>Uroviricota</taxon>
        <taxon>Caudoviricetes</taxon>
        <taxon>Joanripponvirinae</taxon>
        <taxon>Sophritavirus</taxon>
        <taxon>Sophritavirus sophrita</taxon>
    </lineage>
</organism>
<reference evidence="1" key="1">
    <citation type="submission" date="2021-10" db="EMBL/GenBank/DDBJ databases">
        <authorList>
            <person name="Lavering E.D."/>
            <person name="James R."/>
            <person name="Fairholm J.D."/>
            <person name="Ogilvie B.H."/>
            <person name="Thurgood T.L."/>
            <person name="Robison R.A."/>
            <person name="Grose J.H."/>
        </authorList>
    </citation>
    <scope>NUCLEOTIDE SEQUENCE</scope>
</reference>
<accession>A0AAE8YUH9</accession>